<keyword evidence="1" id="KW-0315">Glutamine amidotransferase</keyword>
<dbReference type="PROSITE" id="PS51278">
    <property type="entry name" value="GATASE_TYPE_2"/>
    <property type="match status" value="1"/>
</dbReference>
<dbReference type="PANTHER" id="PTHR42824">
    <property type="entry name" value="GLUTAMINE AMIDOTRANSFERASE"/>
    <property type="match status" value="1"/>
</dbReference>
<proteinExistence type="predicted"/>
<reference evidence="3" key="1">
    <citation type="submission" date="2020-05" db="EMBL/GenBank/DDBJ databases">
        <authorList>
            <person name="Chiriac C."/>
            <person name="Salcher M."/>
            <person name="Ghai R."/>
            <person name="Kavagutti S V."/>
        </authorList>
    </citation>
    <scope>NUCLEOTIDE SEQUENCE</scope>
</reference>
<dbReference type="Pfam" id="PF13230">
    <property type="entry name" value="GATase_4"/>
    <property type="match status" value="1"/>
</dbReference>
<sequence length="248" mass="27750">MCRLFAWHSPNPLSTSEALGSDQPNLIELSRQHEHGWGMAWCDEHGQVLRHRDEEAAFKAPTVDIAKSTDAIVHLRWATENIPVCIPNTHPFIKSTPLGEMAFIHNGGITRGPLLRSLIDDDIFEDLEGEGDSEQYFGAIITKLRSNGGDLVGAYRDFLAEVSAVEYSSLNAFILTTDHLSVISAYRPEKRPSSQPEDYYDLSWDTDPRNVTSVWSSAVRKRPGQPVENYSLIEIDRATGAVTHHPLR</sequence>
<name>A0A6J7T8T2_9ZZZZ</name>
<evidence type="ECO:0000256" key="1">
    <source>
        <dbReference type="ARBA" id="ARBA00022962"/>
    </source>
</evidence>
<dbReference type="EMBL" id="CAFBQF010000036">
    <property type="protein sequence ID" value="CAB5049577.1"/>
    <property type="molecule type" value="Genomic_DNA"/>
</dbReference>
<protein>
    <submittedName>
        <fullName evidence="3">Unannotated protein</fullName>
    </submittedName>
</protein>
<evidence type="ECO:0000259" key="2">
    <source>
        <dbReference type="PROSITE" id="PS51278"/>
    </source>
</evidence>
<gene>
    <name evidence="3" type="ORF">UFOPK4295_00811</name>
</gene>
<dbReference type="InterPro" id="IPR029055">
    <property type="entry name" value="Ntn_hydrolases_N"/>
</dbReference>
<dbReference type="InterPro" id="IPR017932">
    <property type="entry name" value="GATase_2_dom"/>
</dbReference>
<dbReference type="SUPFAM" id="SSF56235">
    <property type="entry name" value="N-terminal nucleophile aminohydrolases (Ntn hydrolases)"/>
    <property type="match status" value="1"/>
</dbReference>
<accession>A0A6J7T8T2</accession>
<dbReference type="Gene3D" id="3.60.20.10">
    <property type="entry name" value="Glutamine Phosphoribosylpyrophosphate, subunit 1, domain 1"/>
    <property type="match status" value="1"/>
</dbReference>
<dbReference type="PANTHER" id="PTHR42824:SF1">
    <property type="entry name" value="GLUTAMINE AMIDOTRANSFERASE YAFJ-RELATED"/>
    <property type="match status" value="1"/>
</dbReference>
<evidence type="ECO:0000313" key="3">
    <source>
        <dbReference type="EMBL" id="CAB5049577.1"/>
    </source>
</evidence>
<feature type="domain" description="Glutamine amidotransferase type-2" evidence="2">
    <location>
        <begin position="2"/>
        <end position="248"/>
    </location>
</feature>
<organism evidence="3">
    <name type="scientific">freshwater metagenome</name>
    <dbReference type="NCBI Taxonomy" id="449393"/>
    <lineage>
        <taxon>unclassified sequences</taxon>
        <taxon>metagenomes</taxon>
        <taxon>ecological metagenomes</taxon>
    </lineage>
</organism>
<dbReference type="InterPro" id="IPR026869">
    <property type="entry name" value="EgtC-like"/>
</dbReference>
<dbReference type="AlphaFoldDB" id="A0A6J7T8T2"/>